<dbReference type="InterPro" id="IPR005119">
    <property type="entry name" value="LysR_subst-bd"/>
</dbReference>
<comment type="similarity">
    <text evidence="1">Belongs to the LysR transcriptional regulatory family.</text>
</comment>
<evidence type="ECO:0000256" key="4">
    <source>
        <dbReference type="ARBA" id="ARBA00023163"/>
    </source>
</evidence>
<evidence type="ECO:0000259" key="5">
    <source>
        <dbReference type="PROSITE" id="PS50931"/>
    </source>
</evidence>
<keyword evidence="7" id="KW-1185">Reference proteome</keyword>
<dbReference type="PROSITE" id="PS50931">
    <property type="entry name" value="HTH_LYSR"/>
    <property type="match status" value="1"/>
</dbReference>
<dbReference type="SUPFAM" id="SSF53850">
    <property type="entry name" value="Periplasmic binding protein-like II"/>
    <property type="match status" value="1"/>
</dbReference>
<keyword evidence="4" id="KW-0804">Transcription</keyword>
<dbReference type="Gene3D" id="3.40.190.10">
    <property type="entry name" value="Periplasmic binding protein-like II"/>
    <property type="match status" value="2"/>
</dbReference>
<reference evidence="6 7" key="1">
    <citation type="submission" date="2019-03" db="EMBL/GenBank/DDBJ databases">
        <title>Genomic Encyclopedia of Archaeal and Bacterial Type Strains, Phase II (KMG-II): from individual species to whole genera.</title>
        <authorList>
            <person name="Goeker M."/>
        </authorList>
    </citation>
    <scope>NUCLEOTIDE SEQUENCE [LARGE SCALE GENOMIC DNA]</scope>
    <source>
        <strain evidence="6 7">DSM 27697</strain>
    </source>
</reference>
<dbReference type="PANTHER" id="PTHR30126">
    <property type="entry name" value="HTH-TYPE TRANSCRIPTIONAL REGULATOR"/>
    <property type="match status" value="1"/>
</dbReference>
<dbReference type="OrthoDB" id="464481at2"/>
<sequence>MDLETLKIFEAVAAELSITRAASRLGRVPSNITTRVQQLEAELGVELIIRTGKRIRLSTAGQQFLEYAQRMLALEEEARHAVGGSSGGTLRIGSMESTAASRLPAPLASYNRANPATRLEVSTGPSAQLLEQVRDGRLDCAFVALPASAEAESSLVETGLQGAPIWEEELLLLLPAADRDASAPEEIATRSLAAFRSGCTYRAIAEERLGIVAGGQWRIQELGSYHAMIAAVAAGSCVSILPRSVLKLSQAPADLAMLRLGSIPTYLVWRSGYEIPAFKKFRERFLGEKETADLNLSV</sequence>
<dbReference type="InterPro" id="IPR000847">
    <property type="entry name" value="LysR_HTH_N"/>
</dbReference>
<dbReference type="GO" id="GO:0000976">
    <property type="term" value="F:transcription cis-regulatory region binding"/>
    <property type="evidence" value="ECO:0007669"/>
    <property type="project" value="TreeGrafter"/>
</dbReference>
<dbReference type="Pfam" id="PF00126">
    <property type="entry name" value="HTH_1"/>
    <property type="match status" value="1"/>
</dbReference>
<dbReference type="PANTHER" id="PTHR30126:SF40">
    <property type="entry name" value="HTH-TYPE TRANSCRIPTIONAL REGULATOR GLTR"/>
    <property type="match status" value="1"/>
</dbReference>
<dbReference type="Proteomes" id="UP000294546">
    <property type="component" value="Unassembled WGS sequence"/>
</dbReference>
<evidence type="ECO:0000313" key="6">
    <source>
        <dbReference type="EMBL" id="TCK09298.1"/>
    </source>
</evidence>
<evidence type="ECO:0000256" key="1">
    <source>
        <dbReference type="ARBA" id="ARBA00009437"/>
    </source>
</evidence>
<gene>
    <name evidence="6" type="ORF">CLV83_1404</name>
</gene>
<keyword evidence="3 6" id="KW-0238">DNA-binding</keyword>
<keyword evidence="2" id="KW-0805">Transcription regulation</keyword>
<name>A0A4R1GLX7_9GAMM</name>
<accession>A0A4R1GLX7</accession>
<organism evidence="6 7">
    <name type="scientific">Marinobacterium mangrovicola</name>
    <dbReference type="NCBI Taxonomy" id="1476959"/>
    <lineage>
        <taxon>Bacteria</taxon>
        <taxon>Pseudomonadati</taxon>
        <taxon>Pseudomonadota</taxon>
        <taxon>Gammaproteobacteria</taxon>
        <taxon>Oceanospirillales</taxon>
        <taxon>Oceanospirillaceae</taxon>
        <taxon>Marinobacterium</taxon>
    </lineage>
</organism>
<dbReference type="SUPFAM" id="SSF46785">
    <property type="entry name" value="Winged helix' DNA-binding domain"/>
    <property type="match status" value="1"/>
</dbReference>
<evidence type="ECO:0000313" key="7">
    <source>
        <dbReference type="Proteomes" id="UP000294546"/>
    </source>
</evidence>
<feature type="domain" description="HTH lysR-type" evidence="5">
    <location>
        <begin position="1"/>
        <end position="58"/>
    </location>
</feature>
<evidence type="ECO:0000256" key="2">
    <source>
        <dbReference type="ARBA" id="ARBA00023015"/>
    </source>
</evidence>
<dbReference type="RefSeq" id="WP_132289382.1">
    <property type="nucleotide sequence ID" value="NZ_SMFU01000007.1"/>
</dbReference>
<dbReference type="Pfam" id="PF03466">
    <property type="entry name" value="LysR_substrate"/>
    <property type="match status" value="1"/>
</dbReference>
<comment type="caution">
    <text evidence="6">The sequence shown here is derived from an EMBL/GenBank/DDBJ whole genome shotgun (WGS) entry which is preliminary data.</text>
</comment>
<protein>
    <submittedName>
        <fullName evidence="6">DNA-binding transcriptional LysR family regulator</fullName>
    </submittedName>
</protein>
<dbReference type="FunFam" id="1.10.10.10:FF:000001">
    <property type="entry name" value="LysR family transcriptional regulator"/>
    <property type="match status" value="1"/>
</dbReference>
<dbReference type="EMBL" id="SMFU01000007">
    <property type="protein sequence ID" value="TCK09298.1"/>
    <property type="molecule type" value="Genomic_DNA"/>
</dbReference>
<dbReference type="GO" id="GO:0003700">
    <property type="term" value="F:DNA-binding transcription factor activity"/>
    <property type="evidence" value="ECO:0007669"/>
    <property type="project" value="InterPro"/>
</dbReference>
<dbReference type="AlphaFoldDB" id="A0A4R1GLX7"/>
<dbReference type="Gene3D" id="1.10.10.10">
    <property type="entry name" value="Winged helix-like DNA-binding domain superfamily/Winged helix DNA-binding domain"/>
    <property type="match status" value="1"/>
</dbReference>
<dbReference type="InterPro" id="IPR036388">
    <property type="entry name" value="WH-like_DNA-bd_sf"/>
</dbReference>
<dbReference type="InterPro" id="IPR036390">
    <property type="entry name" value="WH_DNA-bd_sf"/>
</dbReference>
<evidence type="ECO:0000256" key="3">
    <source>
        <dbReference type="ARBA" id="ARBA00023125"/>
    </source>
</evidence>
<proteinExistence type="inferred from homology"/>